<name>A0ABS1AXH4_BURVI</name>
<dbReference type="RefSeq" id="WP_200091721.1">
    <property type="nucleotide sequence ID" value="NZ_JADVKH010000037.1"/>
</dbReference>
<comment type="caution">
    <text evidence="1">The sequence shown here is derived from an EMBL/GenBank/DDBJ whole genome shotgun (WGS) entry which is preliminary data.</text>
</comment>
<proteinExistence type="predicted"/>
<organism evidence="1 2">
    <name type="scientific">Burkholderia vietnamiensis</name>
    <dbReference type="NCBI Taxonomy" id="60552"/>
    <lineage>
        <taxon>Bacteria</taxon>
        <taxon>Pseudomonadati</taxon>
        <taxon>Pseudomonadota</taxon>
        <taxon>Betaproteobacteria</taxon>
        <taxon>Burkholderiales</taxon>
        <taxon>Burkholderiaceae</taxon>
        <taxon>Burkholderia</taxon>
        <taxon>Burkholderia cepacia complex</taxon>
    </lineage>
</organism>
<protein>
    <submittedName>
        <fullName evidence="1">EexN family lipoprotein</fullName>
    </submittedName>
</protein>
<evidence type="ECO:0000313" key="2">
    <source>
        <dbReference type="Proteomes" id="UP000808215"/>
    </source>
</evidence>
<dbReference type="Proteomes" id="UP000808215">
    <property type="component" value="Unassembled WGS sequence"/>
</dbReference>
<accession>A0ABS1AXH4</accession>
<dbReference type="PROSITE" id="PS51257">
    <property type="entry name" value="PROKAR_LIPOPROTEIN"/>
    <property type="match status" value="1"/>
</dbReference>
<dbReference type="NCBIfam" id="NF033894">
    <property type="entry name" value="Eex_IncN"/>
    <property type="match status" value="1"/>
</dbReference>
<gene>
    <name evidence="1" type="ORF">I5589_17440</name>
</gene>
<evidence type="ECO:0000313" key="1">
    <source>
        <dbReference type="EMBL" id="MBJ9688859.1"/>
    </source>
</evidence>
<dbReference type="EMBL" id="JADVKH010000037">
    <property type="protein sequence ID" value="MBJ9688859.1"/>
    <property type="molecule type" value="Genomic_DNA"/>
</dbReference>
<reference evidence="1 2" key="1">
    <citation type="submission" date="2020-11" db="EMBL/GenBank/DDBJ databases">
        <title>Enhanced detection system for hospital associated transmission using whole genome sequencing surveillance.</title>
        <authorList>
            <person name="Harrison L.H."/>
            <person name="Van Tyne D."/>
            <person name="Marsh J.W."/>
            <person name="Griffith M.P."/>
            <person name="Snyder D.J."/>
            <person name="Cooper V.S."/>
            <person name="Mustapha M."/>
        </authorList>
    </citation>
    <scope>NUCLEOTIDE SEQUENCE [LARGE SCALE GENOMIC DNA]</scope>
    <source>
        <strain evidence="1 2">BC00020</strain>
    </source>
</reference>
<dbReference type="InterPro" id="IPR047937">
    <property type="entry name" value="Eex_IncN-like"/>
</dbReference>
<keyword evidence="1" id="KW-0449">Lipoprotein</keyword>
<keyword evidence="2" id="KW-1185">Reference proteome</keyword>
<sequence length="84" mass="9132">MKRVITIALALTVVGLAACGQREQESKTMDYFMQHPSEIEATQKDCKNKGISLLADTPEARTCNAADSAMRARFFGHSASGVQK</sequence>